<dbReference type="EMBL" id="JAAVTX010000001">
    <property type="protein sequence ID" value="NKE43721.1"/>
    <property type="molecule type" value="Genomic_DNA"/>
</dbReference>
<dbReference type="InterPro" id="IPR011059">
    <property type="entry name" value="Metal-dep_hydrolase_composite"/>
</dbReference>
<dbReference type="PANTHER" id="PTHR32027">
    <property type="entry name" value="CYTOSINE DEAMINASE"/>
    <property type="match status" value="1"/>
</dbReference>
<dbReference type="Pfam" id="PF07969">
    <property type="entry name" value="Amidohydro_3"/>
    <property type="match status" value="1"/>
</dbReference>
<sequence length="429" mass="46675">MVRCTARPLVSRSIALALDLILREMRLPHSAASDPLVDIGVQDGRIAAIAPNLQSEARETVQGKGRLVCAGFVETHIHLDKSCLFNRCDCKTTRFPHLAMERVSAIKPDITVEDVTQRASRTLEMCVLHGCTRMRTHVEVDPRIGLRFFEGVKALIDSYAWAIDVEICVMPQEGLTNNPGTDELMVAALRNGAKVVGAAPNYDSDRAAQIRRVFEMAREFDVDIDMHLDSGTSGSDLDTRLVCDLTEQFSWGGRVAIGHVTKLSTMPPAEVDAVARRMADAGVALTVLPATDLYLGGRHKDADVPRSVVDANRLVAAGVVCSLSSNNIQNPFTPFGDGQLIRQANLYANIIQRGNDADVRAMWGMITDDSARILRQQDYGIAVGAPADLVVVDAPDEVAALRGIAPVLAAFKRGRRTVTRQPAELHRPA</sequence>
<evidence type="ECO:0000259" key="1">
    <source>
        <dbReference type="Pfam" id="PF07969"/>
    </source>
</evidence>
<dbReference type="Gene3D" id="3.20.20.140">
    <property type="entry name" value="Metal-dependent hydrolases"/>
    <property type="match status" value="1"/>
</dbReference>
<dbReference type="SUPFAM" id="SSF51556">
    <property type="entry name" value="Metallo-dependent hydrolases"/>
    <property type="match status" value="1"/>
</dbReference>
<accession>A0ABX1ESW6</accession>
<dbReference type="InterPro" id="IPR052349">
    <property type="entry name" value="Metallo-hydrolase_Enzymes"/>
</dbReference>
<dbReference type="InterPro" id="IPR013108">
    <property type="entry name" value="Amidohydro_3"/>
</dbReference>
<comment type="caution">
    <text evidence="2">The sequence shown here is derived from an EMBL/GenBank/DDBJ whole genome shotgun (WGS) entry which is preliminary data.</text>
</comment>
<evidence type="ECO:0000313" key="3">
    <source>
        <dbReference type="Proteomes" id="UP000765160"/>
    </source>
</evidence>
<dbReference type="InterPro" id="IPR032466">
    <property type="entry name" value="Metal_Hydrolase"/>
</dbReference>
<evidence type="ECO:0000313" key="2">
    <source>
        <dbReference type="EMBL" id="NKE43721.1"/>
    </source>
</evidence>
<dbReference type="CDD" id="cd01293">
    <property type="entry name" value="Bact_CD"/>
    <property type="match status" value="1"/>
</dbReference>
<name>A0ABX1ESW6_9PROT</name>
<dbReference type="SUPFAM" id="SSF51338">
    <property type="entry name" value="Composite domain of metallo-dependent hydrolases"/>
    <property type="match status" value="1"/>
</dbReference>
<organism evidence="2 3">
    <name type="scientific">Falsiroseomonas frigidaquae</name>
    <dbReference type="NCBI Taxonomy" id="487318"/>
    <lineage>
        <taxon>Bacteria</taxon>
        <taxon>Pseudomonadati</taxon>
        <taxon>Pseudomonadota</taxon>
        <taxon>Alphaproteobacteria</taxon>
        <taxon>Acetobacterales</taxon>
        <taxon>Roseomonadaceae</taxon>
        <taxon>Falsiroseomonas</taxon>
    </lineage>
</organism>
<keyword evidence="3" id="KW-1185">Reference proteome</keyword>
<reference evidence="2 3" key="1">
    <citation type="submission" date="2020-03" db="EMBL/GenBank/DDBJ databases">
        <title>Roseomonas selenitidurans sp. nov. isolated from soil.</title>
        <authorList>
            <person name="Liu H."/>
        </authorList>
    </citation>
    <scope>NUCLEOTIDE SEQUENCE [LARGE SCALE GENOMIC DNA]</scope>
    <source>
        <strain evidence="2 3">JCM 15073</strain>
    </source>
</reference>
<proteinExistence type="predicted"/>
<feature type="domain" description="Amidohydrolase 3" evidence="1">
    <location>
        <begin position="172"/>
        <end position="395"/>
    </location>
</feature>
<protein>
    <submittedName>
        <fullName evidence="2">Amidohydrolase family protein</fullName>
    </submittedName>
</protein>
<dbReference type="Gene3D" id="2.30.40.10">
    <property type="entry name" value="Urease, subunit C, domain 1"/>
    <property type="match status" value="1"/>
</dbReference>
<dbReference type="PANTHER" id="PTHR32027:SF9">
    <property type="entry name" value="BLL3847 PROTEIN"/>
    <property type="match status" value="1"/>
</dbReference>
<gene>
    <name evidence="2" type="ORF">HB662_02960</name>
</gene>
<dbReference type="Proteomes" id="UP000765160">
    <property type="component" value="Unassembled WGS sequence"/>
</dbReference>